<protein>
    <submittedName>
        <fullName evidence="2">Uncharacterized protein</fullName>
    </submittedName>
</protein>
<keyword evidence="3" id="KW-1185">Reference proteome</keyword>
<dbReference type="EMBL" id="JANPWB010000012">
    <property type="protein sequence ID" value="KAJ1119847.1"/>
    <property type="molecule type" value="Genomic_DNA"/>
</dbReference>
<sequence>MWLTAVRQSDSWSMVRPGQIPQAGASRKRGGLQIREKRSEALWWTGVWTRPEAWLGQESHLLRTAGIQLRESEEHLCGGPARRLEPEARPGRNPAA</sequence>
<feature type="region of interest" description="Disordered" evidence="1">
    <location>
        <begin position="1"/>
        <end position="32"/>
    </location>
</feature>
<feature type="compositionally biased region" description="Polar residues" evidence="1">
    <location>
        <begin position="1"/>
        <end position="12"/>
    </location>
</feature>
<dbReference type="Proteomes" id="UP001066276">
    <property type="component" value="Chromosome 8"/>
</dbReference>
<accession>A0AAV7NV02</accession>
<proteinExistence type="predicted"/>
<evidence type="ECO:0000313" key="2">
    <source>
        <dbReference type="EMBL" id="KAJ1119847.1"/>
    </source>
</evidence>
<dbReference type="AlphaFoldDB" id="A0AAV7NV02"/>
<gene>
    <name evidence="2" type="ORF">NDU88_008032</name>
</gene>
<organism evidence="2 3">
    <name type="scientific">Pleurodeles waltl</name>
    <name type="common">Iberian ribbed newt</name>
    <dbReference type="NCBI Taxonomy" id="8319"/>
    <lineage>
        <taxon>Eukaryota</taxon>
        <taxon>Metazoa</taxon>
        <taxon>Chordata</taxon>
        <taxon>Craniata</taxon>
        <taxon>Vertebrata</taxon>
        <taxon>Euteleostomi</taxon>
        <taxon>Amphibia</taxon>
        <taxon>Batrachia</taxon>
        <taxon>Caudata</taxon>
        <taxon>Salamandroidea</taxon>
        <taxon>Salamandridae</taxon>
        <taxon>Pleurodelinae</taxon>
        <taxon>Pleurodeles</taxon>
    </lineage>
</organism>
<feature type="compositionally biased region" description="Basic and acidic residues" evidence="1">
    <location>
        <begin position="73"/>
        <end position="90"/>
    </location>
</feature>
<reference evidence="2" key="1">
    <citation type="journal article" date="2022" name="bioRxiv">
        <title>Sequencing and chromosome-scale assembly of the giantPleurodeles waltlgenome.</title>
        <authorList>
            <person name="Brown T."/>
            <person name="Elewa A."/>
            <person name="Iarovenko S."/>
            <person name="Subramanian E."/>
            <person name="Araus A.J."/>
            <person name="Petzold A."/>
            <person name="Susuki M."/>
            <person name="Suzuki K.-i.T."/>
            <person name="Hayashi T."/>
            <person name="Toyoda A."/>
            <person name="Oliveira C."/>
            <person name="Osipova E."/>
            <person name="Leigh N.D."/>
            <person name="Simon A."/>
            <person name="Yun M.H."/>
        </authorList>
    </citation>
    <scope>NUCLEOTIDE SEQUENCE</scope>
    <source>
        <strain evidence="2">20211129_DDA</strain>
        <tissue evidence="2">Liver</tissue>
    </source>
</reference>
<comment type="caution">
    <text evidence="2">The sequence shown here is derived from an EMBL/GenBank/DDBJ whole genome shotgun (WGS) entry which is preliminary data.</text>
</comment>
<evidence type="ECO:0000313" key="3">
    <source>
        <dbReference type="Proteomes" id="UP001066276"/>
    </source>
</evidence>
<feature type="non-terminal residue" evidence="2">
    <location>
        <position position="96"/>
    </location>
</feature>
<evidence type="ECO:0000256" key="1">
    <source>
        <dbReference type="SAM" id="MobiDB-lite"/>
    </source>
</evidence>
<name>A0AAV7NV02_PLEWA</name>
<feature type="region of interest" description="Disordered" evidence="1">
    <location>
        <begin position="73"/>
        <end position="96"/>
    </location>
</feature>